<organism evidence="2 3">
    <name type="scientific">Flavobacterium cauense R2A-7</name>
    <dbReference type="NCBI Taxonomy" id="1341154"/>
    <lineage>
        <taxon>Bacteria</taxon>
        <taxon>Pseudomonadati</taxon>
        <taxon>Bacteroidota</taxon>
        <taxon>Flavobacteriia</taxon>
        <taxon>Flavobacteriales</taxon>
        <taxon>Flavobacteriaceae</taxon>
        <taxon>Flavobacterium</taxon>
    </lineage>
</organism>
<accession>A0A562LXJ6</accession>
<dbReference type="InterPro" id="IPR014976">
    <property type="entry name" value="AbpA_HamA_C"/>
</dbReference>
<proteinExistence type="predicted"/>
<evidence type="ECO:0000313" key="2">
    <source>
        <dbReference type="EMBL" id="TWI12357.1"/>
    </source>
</evidence>
<dbReference type="EMBL" id="VLKQ01000006">
    <property type="protein sequence ID" value="TWI12357.1"/>
    <property type="molecule type" value="Genomic_DNA"/>
</dbReference>
<name>A0A562LXJ6_9FLAO</name>
<feature type="domain" description="Anti-bacteriophage protein A/HamA C-terminal" evidence="1">
    <location>
        <begin position="19"/>
        <end position="332"/>
    </location>
</feature>
<evidence type="ECO:0000259" key="1">
    <source>
        <dbReference type="Pfam" id="PF08878"/>
    </source>
</evidence>
<protein>
    <submittedName>
        <fullName evidence="2">Uncharacterized protein DUF1837</fullName>
    </submittedName>
</protein>
<keyword evidence="3" id="KW-1185">Reference proteome</keyword>
<evidence type="ECO:0000313" key="3">
    <source>
        <dbReference type="Proteomes" id="UP000319848"/>
    </source>
</evidence>
<dbReference type="RefSeq" id="WP_035118986.1">
    <property type="nucleotide sequence ID" value="NZ_AVBI01000014.1"/>
</dbReference>
<dbReference type="Proteomes" id="UP000319848">
    <property type="component" value="Unassembled WGS sequence"/>
</dbReference>
<dbReference type="OrthoDB" id="6396828at2"/>
<gene>
    <name evidence="2" type="ORF">IP98_01569</name>
</gene>
<comment type="caution">
    <text evidence="2">The sequence shown here is derived from an EMBL/GenBank/DDBJ whole genome shotgun (WGS) entry which is preliminary data.</text>
</comment>
<dbReference type="Pfam" id="PF08878">
    <property type="entry name" value="HamA"/>
    <property type="match status" value="1"/>
</dbReference>
<sequence>MAIDFDSLISIDKKWVDRELTHHYDKYINDKLKVRLYTIIPSGTTVDCISLANALLDLLPNYFKTKSNINKEIQREVDKTINEGTTASDIELKEKAISLISGRNYREAARFFKKKNPDSKSGKYGELMLFGLVESIFNCKMIAHKISNLTNYHDEVKGGDGIFLGDYKIRSGIEKPAYLIGESKVWKTYSSAKTDALDSINRFYDPKVQATFKSLEFFIAEKDIDKFSDDEIDIDELYDRVNPNSKLFKSQVAVHPILIMYETKAYNDLMIKASDNVELEKMISENIQKRIDSTLEKISEKVKEYPFLERVYLDFILVPTDSIENFNNTMDNLI</sequence>
<reference evidence="2 3" key="1">
    <citation type="journal article" date="2015" name="Stand. Genomic Sci.">
        <title>Genomic Encyclopedia of Bacterial and Archaeal Type Strains, Phase III: the genomes of soil and plant-associated and newly described type strains.</title>
        <authorList>
            <person name="Whitman W.B."/>
            <person name="Woyke T."/>
            <person name="Klenk H.P."/>
            <person name="Zhou Y."/>
            <person name="Lilburn T.G."/>
            <person name="Beck B.J."/>
            <person name="De Vos P."/>
            <person name="Vandamme P."/>
            <person name="Eisen J.A."/>
            <person name="Garrity G."/>
            <person name="Hugenholtz P."/>
            <person name="Kyrpides N.C."/>
        </authorList>
    </citation>
    <scope>NUCLEOTIDE SEQUENCE [LARGE SCALE GENOMIC DNA]</scope>
    <source>
        <strain evidence="2 3">CGMCC 1.7270</strain>
    </source>
</reference>
<dbReference type="AlphaFoldDB" id="A0A562LXJ6"/>